<evidence type="ECO:0000256" key="4">
    <source>
        <dbReference type="ARBA" id="ARBA00011738"/>
    </source>
</evidence>
<dbReference type="Gene3D" id="3.30.420.40">
    <property type="match status" value="1"/>
</dbReference>
<keyword evidence="11" id="KW-0067">ATP-binding</keyword>
<dbReference type="FunFam" id="3.30.420.40:FF:000392">
    <property type="entry name" value="pantothenate kinase 3-like isoform X1"/>
    <property type="match status" value="1"/>
</dbReference>
<dbReference type="GeneID" id="105986319"/>
<sequence>MLKLVGVGGGQNWACSVAGTGPRGEEEAAFEVSRPGDQREAGRRGPGWGCAEIPSSAPEAEMLRAGAAGSPRGGQGVGEVGESAGEGEERPARHPPAPALRLLSRKQRGGSEERKTSEHDLQGGRLSRSPRAAPPALGMGDRGAQPERPAAHSPGAAAGTGVAAVNGLLHNGFHQPPIQQQLFCRQGSASGGDAAPPRPLLLPELQPPPLLPQHDSPAKKCRLRRRMDSGKKNRPPFPWFGMDIGGTLVKLVYFEPKDITAEEEQEEVENLKSIRKYLTSNTAYGKTGIRDVHLELKNLTMCGRKGNLHFIRFPTCAMHRFIQMGSEKNFSSLHTTLCATGGGAFKFEEDFRMIADLQLHKLDELDCLIQGLLYVDSVGFNGKPECYYFENPTNPELCQKKPYCLDNPYPMLLVNMGSGVSILAVYSKDNYKRVTGTSLGGGTFLGLCCLLTGCETFEEALEMAAKGDSTNVDKLVKDIYGGDYERFGLQGSAVASSFGNMMSKEKRDSISKEDLARATLVTITNNIGSIARMCALNEKIDRVVFVGNFLRINMVSMKLLAYAMDFWSKGQLKALFLEHEGYFGAVGALLELFKMTDEQ</sequence>
<dbReference type="FunFam" id="3.30.420.40:FF:000244">
    <property type="entry name" value="pantothenate kinase 1-like isoform X3"/>
    <property type="match status" value="1"/>
</dbReference>
<comment type="catalytic activity">
    <reaction evidence="1">
        <text>(R)-pantothenate + ATP = (R)-4'-phosphopantothenate + ADP + H(+)</text>
        <dbReference type="Rhea" id="RHEA:16373"/>
        <dbReference type="ChEBI" id="CHEBI:10986"/>
        <dbReference type="ChEBI" id="CHEBI:15378"/>
        <dbReference type="ChEBI" id="CHEBI:29032"/>
        <dbReference type="ChEBI" id="CHEBI:30616"/>
        <dbReference type="ChEBI" id="CHEBI:456216"/>
        <dbReference type="EC" id="2.7.1.33"/>
    </reaction>
</comment>
<evidence type="ECO:0000313" key="17">
    <source>
        <dbReference type="RefSeq" id="XP_012872613.1"/>
    </source>
</evidence>
<dbReference type="OrthoDB" id="275583at2759"/>
<dbReference type="NCBIfam" id="TIGR00555">
    <property type="entry name" value="panK_eukar"/>
    <property type="match status" value="1"/>
</dbReference>
<dbReference type="GO" id="GO:0005524">
    <property type="term" value="F:ATP binding"/>
    <property type="evidence" value="ECO:0007669"/>
    <property type="project" value="UniProtKB-KW"/>
</dbReference>
<evidence type="ECO:0000256" key="13">
    <source>
        <dbReference type="ARBA" id="ARBA00055080"/>
    </source>
</evidence>
<dbReference type="GO" id="GO:0015937">
    <property type="term" value="P:coenzyme A biosynthetic process"/>
    <property type="evidence" value="ECO:0007669"/>
    <property type="project" value="UniProtKB-KW"/>
</dbReference>
<comment type="subcellular location">
    <subcellularLocation>
        <location evidence="2">Cytoplasm</location>
    </subcellularLocation>
</comment>
<evidence type="ECO:0000256" key="12">
    <source>
        <dbReference type="ARBA" id="ARBA00022993"/>
    </source>
</evidence>
<feature type="compositionally biased region" description="Basic and acidic residues" evidence="15">
    <location>
        <begin position="109"/>
        <end position="122"/>
    </location>
</feature>
<evidence type="ECO:0000256" key="6">
    <source>
        <dbReference type="ARBA" id="ARBA00022490"/>
    </source>
</evidence>
<dbReference type="Gene3D" id="3.30.420.510">
    <property type="match status" value="1"/>
</dbReference>
<evidence type="ECO:0000313" key="16">
    <source>
        <dbReference type="Proteomes" id="UP000081671"/>
    </source>
</evidence>
<proteinExistence type="inferred from homology"/>
<feature type="compositionally biased region" description="Pro residues" evidence="15">
    <location>
        <begin position="196"/>
        <end position="211"/>
    </location>
</feature>
<evidence type="ECO:0000256" key="15">
    <source>
        <dbReference type="SAM" id="MobiDB-lite"/>
    </source>
</evidence>
<dbReference type="GO" id="GO:0005829">
    <property type="term" value="C:cytosol"/>
    <property type="evidence" value="ECO:0007669"/>
    <property type="project" value="TreeGrafter"/>
</dbReference>
<dbReference type="Pfam" id="PF03630">
    <property type="entry name" value="Fumble"/>
    <property type="match status" value="1"/>
</dbReference>
<evidence type="ECO:0000256" key="14">
    <source>
        <dbReference type="ARBA" id="ARBA00060870"/>
    </source>
</evidence>
<comment type="function">
    <text evidence="13">Catalyzes the phosphorylation of pantothenate to generate 4'-phosphopantothenate in the first and rate-determining step of coenzyme A (CoA) synthesis.</text>
</comment>
<dbReference type="PANTHER" id="PTHR12280">
    <property type="entry name" value="PANTOTHENATE KINASE"/>
    <property type="match status" value="1"/>
</dbReference>
<evidence type="ECO:0000256" key="9">
    <source>
        <dbReference type="ARBA" id="ARBA00022741"/>
    </source>
</evidence>
<comment type="subunit">
    <text evidence="4">Homodimer.</text>
</comment>
<dbReference type="Proteomes" id="UP000081671">
    <property type="component" value="Unplaced"/>
</dbReference>
<comment type="pathway">
    <text evidence="3">Cofactor biosynthesis; coenzyme A biosynthesis; CoA from (R)-pantothenate: step 1/5.</text>
</comment>
<gene>
    <name evidence="17" type="primary">Pank1</name>
</gene>
<dbReference type="PANTHER" id="PTHR12280:SF23">
    <property type="entry name" value="PANTOTHENATE KINASE 1"/>
    <property type="match status" value="1"/>
</dbReference>
<comment type="similarity">
    <text evidence="14">Belongs to the type II pantothenate kinase family.</text>
</comment>
<dbReference type="InterPro" id="IPR004567">
    <property type="entry name" value="Type_II_PanK"/>
</dbReference>
<dbReference type="CDD" id="cd24135">
    <property type="entry name" value="ASKHA_NBD_PanK-II_Pank1"/>
    <property type="match status" value="1"/>
</dbReference>
<dbReference type="EC" id="2.7.1.33" evidence="5"/>
<dbReference type="InterPro" id="IPR043129">
    <property type="entry name" value="ATPase_NBD"/>
</dbReference>
<keyword evidence="8" id="KW-0808">Transferase</keyword>
<keyword evidence="10 17" id="KW-0418">Kinase</keyword>
<dbReference type="AlphaFoldDB" id="A0A1S3F7H8"/>
<feature type="region of interest" description="Disordered" evidence="15">
    <location>
        <begin position="18"/>
        <end position="158"/>
    </location>
</feature>
<feature type="compositionally biased region" description="Basic and acidic residues" evidence="15">
    <location>
        <begin position="34"/>
        <end position="43"/>
    </location>
</feature>
<keyword evidence="6" id="KW-0963">Cytoplasm</keyword>
<dbReference type="FunFam" id="3.30.420.510:FF:000001">
    <property type="entry name" value="pantothenate kinase 2, mitochondrial"/>
    <property type="match status" value="1"/>
</dbReference>
<keyword evidence="7" id="KW-0597">Phosphoprotein</keyword>
<evidence type="ECO:0000256" key="8">
    <source>
        <dbReference type="ARBA" id="ARBA00022679"/>
    </source>
</evidence>
<dbReference type="FunCoup" id="A0A1S3F7H8">
    <property type="interactions" value="2915"/>
</dbReference>
<dbReference type="SUPFAM" id="SSF53067">
    <property type="entry name" value="Actin-like ATPase domain"/>
    <property type="match status" value="2"/>
</dbReference>
<organism evidence="16 17">
    <name type="scientific">Dipodomys ordii</name>
    <name type="common">Ord's kangaroo rat</name>
    <dbReference type="NCBI Taxonomy" id="10020"/>
    <lineage>
        <taxon>Eukaryota</taxon>
        <taxon>Metazoa</taxon>
        <taxon>Chordata</taxon>
        <taxon>Craniata</taxon>
        <taxon>Vertebrata</taxon>
        <taxon>Euteleostomi</taxon>
        <taxon>Mammalia</taxon>
        <taxon>Eutheria</taxon>
        <taxon>Euarchontoglires</taxon>
        <taxon>Glires</taxon>
        <taxon>Rodentia</taxon>
        <taxon>Castorimorpha</taxon>
        <taxon>Heteromyidae</taxon>
        <taxon>Dipodomyinae</taxon>
        <taxon>Dipodomys</taxon>
    </lineage>
</organism>
<name>A0A1S3F7H8_DIPOR</name>
<feature type="region of interest" description="Disordered" evidence="15">
    <location>
        <begin position="187"/>
        <end position="220"/>
    </location>
</feature>
<dbReference type="KEGG" id="dord:105986319"/>
<evidence type="ECO:0000256" key="7">
    <source>
        <dbReference type="ARBA" id="ARBA00022553"/>
    </source>
</evidence>
<protein>
    <recommendedName>
        <fullName evidence="5">pantothenate kinase</fullName>
        <ecNumber evidence="5">2.7.1.33</ecNumber>
    </recommendedName>
</protein>
<dbReference type="GO" id="GO:0004594">
    <property type="term" value="F:pantothenate kinase activity"/>
    <property type="evidence" value="ECO:0007669"/>
    <property type="project" value="UniProtKB-EC"/>
</dbReference>
<dbReference type="RefSeq" id="XP_012872613.1">
    <property type="nucleotide sequence ID" value="XM_013017159.1"/>
</dbReference>
<evidence type="ECO:0000256" key="1">
    <source>
        <dbReference type="ARBA" id="ARBA00001206"/>
    </source>
</evidence>
<keyword evidence="16" id="KW-1185">Reference proteome</keyword>
<dbReference type="CTD" id="53354"/>
<evidence type="ECO:0000256" key="10">
    <source>
        <dbReference type="ARBA" id="ARBA00022777"/>
    </source>
</evidence>
<accession>A0A1S3F7H8</accession>
<evidence type="ECO:0000256" key="5">
    <source>
        <dbReference type="ARBA" id="ARBA00012102"/>
    </source>
</evidence>
<dbReference type="InParanoid" id="A0A1S3F7H8"/>
<evidence type="ECO:0000256" key="2">
    <source>
        <dbReference type="ARBA" id="ARBA00004496"/>
    </source>
</evidence>
<keyword evidence="9" id="KW-0547">Nucleotide-binding</keyword>
<evidence type="ECO:0000256" key="3">
    <source>
        <dbReference type="ARBA" id="ARBA00005225"/>
    </source>
</evidence>
<reference evidence="17" key="1">
    <citation type="submission" date="2025-08" db="UniProtKB">
        <authorList>
            <consortium name="RefSeq"/>
        </authorList>
    </citation>
    <scope>IDENTIFICATION</scope>
    <source>
        <tissue evidence="17">Kidney</tissue>
    </source>
</reference>
<evidence type="ECO:0000256" key="11">
    <source>
        <dbReference type="ARBA" id="ARBA00022840"/>
    </source>
</evidence>
<dbReference type="GO" id="GO:0005634">
    <property type="term" value="C:nucleus"/>
    <property type="evidence" value="ECO:0007669"/>
    <property type="project" value="TreeGrafter"/>
</dbReference>
<keyword evidence="12" id="KW-0173">Coenzyme A biosynthesis</keyword>